<sequence>MMEGVELQLRAHQSLPNTTGTYPLSHDRRLQTGDHFRESKERLEESLSAVDRFYASSEASPHEGRPNCQRCSKKKHDITRAFYDYYLSNDPRAWYAGNAHYKQEMQRRFDSSDDLALDDVHSFYQSALREHLRQDLCTVLPTDNPKVADFKYKTSDLFKESRSTDEILDLYLEHVSSIAPNADAASFNAALQDTTTAEQRAQLYVNYYCTPSWNDPPAVKSIKAKHARMFEALVPHDEVLASWRKDAQDSQAAKVSELQGKLSDIKMAQSAYLKNKKKKAEKDQRMLDREPTPRIEQCALGGCPVEINLVTEEVIECAICEWMDRKGGERGRAVYCSLEHANEDFEEHDAHDHRCMAEKCIYYPKLGPPGNFGSSLCVCQCCLEEDLVSLYCSRECYEENFLEHQQAFQRRGNHNHYEELEYFRPAEDMQIIS</sequence>
<gene>
    <name evidence="1" type="ORF">IFR04_012750</name>
</gene>
<name>A0A8H7T855_9HELO</name>
<organism evidence="1 2">
    <name type="scientific">Cadophora malorum</name>
    <dbReference type="NCBI Taxonomy" id="108018"/>
    <lineage>
        <taxon>Eukaryota</taxon>
        <taxon>Fungi</taxon>
        <taxon>Dikarya</taxon>
        <taxon>Ascomycota</taxon>
        <taxon>Pezizomycotina</taxon>
        <taxon>Leotiomycetes</taxon>
        <taxon>Helotiales</taxon>
        <taxon>Ploettnerulaceae</taxon>
        <taxon>Cadophora</taxon>
    </lineage>
</organism>
<comment type="caution">
    <text evidence="1">The sequence shown here is derived from an EMBL/GenBank/DDBJ whole genome shotgun (WGS) entry which is preliminary data.</text>
</comment>
<keyword evidence="2" id="KW-1185">Reference proteome</keyword>
<protein>
    <submittedName>
        <fullName evidence="1">Uncharacterized protein</fullName>
    </submittedName>
</protein>
<dbReference type="AlphaFoldDB" id="A0A8H7T855"/>
<evidence type="ECO:0000313" key="2">
    <source>
        <dbReference type="Proteomes" id="UP000664132"/>
    </source>
</evidence>
<proteinExistence type="predicted"/>
<dbReference type="OrthoDB" id="3433981at2759"/>
<reference evidence="1" key="1">
    <citation type="submission" date="2021-02" db="EMBL/GenBank/DDBJ databases">
        <title>Genome sequence Cadophora malorum strain M34.</title>
        <authorList>
            <person name="Stefanovic E."/>
            <person name="Vu D."/>
            <person name="Scully C."/>
            <person name="Dijksterhuis J."/>
            <person name="Roader J."/>
            <person name="Houbraken J."/>
        </authorList>
    </citation>
    <scope>NUCLEOTIDE SEQUENCE</scope>
    <source>
        <strain evidence="1">M34</strain>
    </source>
</reference>
<dbReference type="Proteomes" id="UP000664132">
    <property type="component" value="Unassembled WGS sequence"/>
</dbReference>
<evidence type="ECO:0000313" key="1">
    <source>
        <dbReference type="EMBL" id="KAG4414098.1"/>
    </source>
</evidence>
<accession>A0A8H7T855</accession>
<dbReference type="EMBL" id="JAFJYH010000281">
    <property type="protein sequence ID" value="KAG4414098.1"/>
    <property type="molecule type" value="Genomic_DNA"/>
</dbReference>